<dbReference type="PROSITE" id="PS50294">
    <property type="entry name" value="WD_REPEATS_REGION"/>
    <property type="match status" value="3"/>
</dbReference>
<evidence type="ECO:0000256" key="2">
    <source>
        <dbReference type="ARBA" id="ARBA00022737"/>
    </source>
</evidence>
<dbReference type="Proteomes" id="UP000287224">
    <property type="component" value="Unassembled WGS sequence"/>
</dbReference>
<dbReference type="InterPro" id="IPR001680">
    <property type="entry name" value="WD40_rpt"/>
</dbReference>
<dbReference type="Gene3D" id="2.130.10.10">
    <property type="entry name" value="YVTN repeat-like/Quinoprotein amine dehydrogenase"/>
    <property type="match status" value="1"/>
</dbReference>
<dbReference type="AlphaFoldDB" id="A0A401Z886"/>
<protein>
    <submittedName>
        <fullName evidence="4">Uncharacterized protein</fullName>
    </submittedName>
</protein>
<organism evidence="4 5">
    <name type="scientific">Dictyobacter aurantiacus</name>
    <dbReference type="NCBI Taxonomy" id="1936993"/>
    <lineage>
        <taxon>Bacteria</taxon>
        <taxon>Bacillati</taxon>
        <taxon>Chloroflexota</taxon>
        <taxon>Ktedonobacteria</taxon>
        <taxon>Ktedonobacterales</taxon>
        <taxon>Dictyobacteraceae</taxon>
        <taxon>Dictyobacter</taxon>
    </lineage>
</organism>
<sequence length="228" mass="25629">MQNEKTIKRNIEQTSQEIDNVEPEISRRQFSLGLSGILFSGTVSELPNRNMLPPQAGPGKLTSNAFNRPQHVLSDTTAGIWSPDSRHIATISESTVTLYNVSTGKSDVIYHKHTDEVLAVKWSADSQYLASSGFDHIVYVWEAISGQTMSMYKRHNDIVRDVVWSPNQRYIASAGYDKVIHVWEALTGKMVITCSGHDAEIQTLSWSPDGKYIMSTDLQNKAMIWRLI</sequence>
<keyword evidence="2" id="KW-0677">Repeat</keyword>
<dbReference type="OrthoDB" id="142730at2"/>
<feature type="repeat" description="WD" evidence="3">
    <location>
        <begin position="110"/>
        <end position="151"/>
    </location>
</feature>
<proteinExistence type="predicted"/>
<dbReference type="PANTHER" id="PTHR19848:SF8">
    <property type="entry name" value="F-BOX AND WD REPEAT DOMAIN CONTAINING 7"/>
    <property type="match status" value="1"/>
</dbReference>
<dbReference type="PROSITE" id="PS50082">
    <property type="entry name" value="WD_REPEATS_2"/>
    <property type="match status" value="3"/>
</dbReference>
<keyword evidence="5" id="KW-1185">Reference proteome</keyword>
<dbReference type="InterPro" id="IPR036322">
    <property type="entry name" value="WD40_repeat_dom_sf"/>
</dbReference>
<gene>
    <name evidence="4" type="ORF">KDAU_04090</name>
</gene>
<evidence type="ECO:0000256" key="3">
    <source>
        <dbReference type="PROSITE-ProRule" id="PRU00221"/>
    </source>
</evidence>
<evidence type="ECO:0000313" key="5">
    <source>
        <dbReference type="Proteomes" id="UP000287224"/>
    </source>
</evidence>
<dbReference type="EMBL" id="BIFQ01000001">
    <property type="protein sequence ID" value="GCE03080.1"/>
    <property type="molecule type" value="Genomic_DNA"/>
</dbReference>
<comment type="caution">
    <text evidence="4">The sequence shown here is derived from an EMBL/GenBank/DDBJ whole genome shotgun (WGS) entry which is preliminary data.</text>
</comment>
<feature type="repeat" description="WD" evidence="3">
    <location>
        <begin position="152"/>
        <end position="193"/>
    </location>
</feature>
<name>A0A401Z886_9CHLR</name>
<dbReference type="PANTHER" id="PTHR19848">
    <property type="entry name" value="WD40 REPEAT PROTEIN"/>
    <property type="match status" value="1"/>
</dbReference>
<evidence type="ECO:0000256" key="1">
    <source>
        <dbReference type="ARBA" id="ARBA00022574"/>
    </source>
</evidence>
<keyword evidence="1 3" id="KW-0853">WD repeat</keyword>
<dbReference type="RefSeq" id="WP_160145583.1">
    <property type="nucleotide sequence ID" value="NZ_BIFQ01000001.1"/>
</dbReference>
<dbReference type="SUPFAM" id="SSF50978">
    <property type="entry name" value="WD40 repeat-like"/>
    <property type="match status" value="1"/>
</dbReference>
<evidence type="ECO:0000313" key="4">
    <source>
        <dbReference type="EMBL" id="GCE03080.1"/>
    </source>
</evidence>
<accession>A0A401Z886</accession>
<dbReference type="Pfam" id="PF00400">
    <property type="entry name" value="WD40"/>
    <property type="match status" value="3"/>
</dbReference>
<reference evidence="5" key="1">
    <citation type="submission" date="2018-12" db="EMBL/GenBank/DDBJ databases">
        <title>Tengunoibacter tsumagoiensis gen. nov., sp. nov., Dictyobacter kobayashii sp. nov., D. alpinus sp. nov., and D. joshuensis sp. nov. and description of Dictyobacteraceae fam. nov. within the order Ktedonobacterales isolated from Tengu-no-mugimeshi.</title>
        <authorList>
            <person name="Wang C.M."/>
            <person name="Zheng Y."/>
            <person name="Sakai Y."/>
            <person name="Toyoda A."/>
            <person name="Minakuchi Y."/>
            <person name="Abe K."/>
            <person name="Yokota A."/>
            <person name="Yabe S."/>
        </authorList>
    </citation>
    <scope>NUCLEOTIDE SEQUENCE [LARGE SCALE GENOMIC DNA]</scope>
    <source>
        <strain evidence="5">S-27</strain>
    </source>
</reference>
<dbReference type="SMART" id="SM00320">
    <property type="entry name" value="WD40"/>
    <property type="match status" value="4"/>
</dbReference>
<dbReference type="InterPro" id="IPR015943">
    <property type="entry name" value="WD40/YVTN_repeat-like_dom_sf"/>
</dbReference>
<feature type="repeat" description="WD" evidence="3">
    <location>
        <begin position="194"/>
        <end position="228"/>
    </location>
</feature>